<name>A0A428S2V3_9HYPO</name>
<feature type="region of interest" description="Disordered" evidence="1">
    <location>
        <begin position="58"/>
        <end position="84"/>
    </location>
</feature>
<keyword evidence="3" id="KW-1185">Reference proteome</keyword>
<accession>A0A428S2V3</accession>
<protein>
    <submittedName>
        <fullName evidence="2">Uncharacterized protein</fullName>
    </submittedName>
</protein>
<dbReference type="AlphaFoldDB" id="A0A428S2V3"/>
<sequence>MRKIPLAGRQRVSFETDLHSAFFFLLTAAKPTVLPLTNTLANPLEAVEACPVIYYGSSSAEKRPDNQPTNPCSSVPPRSQSQNP</sequence>
<organism evidence="2 3">
    <name type="scientific">Fusarium floridanum</name>
    <dbReference type="NCBI Taxonomy" id="1325733"/>
    <lineage>
        <taxon>Eukaryota</taxon>
        <taxon>Fungi</taxon>
        <taxon>Dikarya</taxon>
        <taxon>Ascomycota</taxon>
        <taxon>Pezizomycotina</taxon>
        <taxon>Sordariomycetes</taxon>
        <taxon>Hypocreomycetidae</taxon>
        <taxon>Hypocreales</taxon>
        <taxon>Nectriaceae</taxon>
        <taxon>Fusarium</taxon>
        <taxon>Fusarium solani species complex</taxon>
    </lineage>
</organism>
<feature type="compositionally biased region" description="Polar residues" evidence="1">
    <location>
        <begin position="66"/>
        <end position="84"/>
    </location>
</feature>
<proteinExistence type="predicted"/>
<gene>
    <name evidence="2" type="ORF">CEP51_004080</name>
</gene>
<dbReference type="EMBL" id="NKCL01000072">
    <property type="protein sequence ID" value="RSL84147.1"/>
    <property type="molecule type" value="Genomic_DNA"/>
</dbReference>
<comment type="caution">
    <text evidence="2">The sequence shown here is derived from an EMBL/GenBank/DDBJ whole genome shotgun (WGS) entry which is preliminary data.</text>
</comment>
<evidence type="ECO:0000256" key="1">
    <source>
        <dbReference type="SAM" id="MobiDB-lite"/>
    </source>
</evidence>
<evidence type="ECO:0000313" key="2">
    <source>
        <dbReference type="EMBL" id="RSL84147.1"/>
    </source>
</evidence>
<dbReference type="Proteomes" id="UP000287972">
    <property type="component" value="Unassembled WGS sequence"/>
</dbReference>
<reference evidence="2 3" key="1">
    <citation type="submission" date="2017-06" db="EMBL/GenBank/DDBJ databases">
        <title>Comparative genomic analysis of Ambrosia Fusariam Clade fungi.</title>
        <authorList>
            <person name="Stajich J.E."/>
            <person name="Carrillo J."/>
            <person name="Kijimoto T."/>
            <person name="Eskalen A."/>
            <person name="O'Donnell K."/>
            <person name="Kasson M."/>
        </authorList>
    </citation>
    <scope>NUCLEOTIDE SEQUENCE [LARGE SCALE GENOMIC DNA]</scope>
    <source>
        <strain evidence="2 3">NRRL62606</strain>
    </source>
</reference>
<evidence type="ECO:0000313" key="3">
    <source>
        <dbReference type="Proteomes" id="UP000287972"/>
    </source>
</evidence>